<accession>A0A502CYX2</accession>
<evidence type="ECO:0000313" key="2">
    <source>
        <dbReference type="EMBL" id="TPG18098.1"/>
    </source>
</evidence>
<reference evidence="2 3" key="1">
    <citation type="journal article" date="2019" name="Environ. Microbiol.">
        <title>Species interactions and distinct microbial communities in high Arctic permafrost affected cryosols are associated with the CH4 and CO2 gas fluxes.</title>
        <authorList>
            <person name="Altshuler I."/>
            <person name="Hamel J."/>
            <person name="Turney S."/>
            <person name="Magnuson E."/>
            <person name="Levesque R."/>
            <person name="Greer C."/>
            <person name="Whyte L.G."/>
        </authorList>
    </citation>
    <scope>NUCLEOTIDE SEQUENCE [LARGE SCALE GENOMIC DNA]</scope>
    <source>
        <strain evidence="2 3">S9.3A</strain>
    </source>
</reference>
<dbReference type="Gene3D" id="3.10.180.10">
    <property type="entry name" value="2,3-Dihydroxybiphenyl 1,2-Dioxygenase, domain 1"/>
    <property type="match status" value="1"/>
</dbReference>
<dbReference type="OrthoDB" id="9798430at2"/>
<comment type="caution">
    <text evidence="2">The sequence shown here is derived from an EMBL/GenBank/DDBJ whole genome shotgun (WGS) entry which is preliminary data.</text>
</comment>
<evidence type="ECO:0000259" key="1">
    <source>
        <dbReference type="PROSITE" id="PS51819"/>
    </source>
</evidence>
<sequence length="139" mass="14878">MEQRLSLVTLGVADLARAEAFYTALGWERGNNEDEVAFFQCGGLVVALWDRGSLAEDSAVEDNGGWGGVTLALNVRSPDEVDEVLEQAAGAGAVIGRQGAETVWGGYSGIFVDPDGHPWEVAHNPFWTVTDDGRTLLRS</sequence>
<dbReference type="CDD" id="cd07251">
    <property type="entry name" value="VOC_like"/>
    <property type="match status" value="1"/>
</dbReference>
<evidence type="ECO:0000313" key="3">
    <source>
        <dbReference type="Proteomes" id="UP000317722"/>
    </source>
</evidence>
<dbReference type="Proteomes" id="UP000317722">
    <property type="component" value="Unassembled WGS sequence"/>
</dbReference>
<organism evidence="2 3">
    <name type="scientific">Pedococcus bigeumensis</name>
    <dbReference type="NCBI Taxonomy" id="433644"/>
    <lineage>
        <taxon>Bacteria</taxon>
        <taxon>Bacillati</taxon>
        <taxon>Actinomycetota</taxon>
        <taxon>Actinomycetes</taxon>
        <taxon>Micrococcales</taxon>
        <taxon>Intrasporangiaceae</taxon>
        <taxon>Pedococcus</taxon>
    </lineage>
</organism>
<protein>
    <submittedName>
        <fullName evidence="2">VOC family protein</fullName>
    </submittedName>
</protein>
<proteinExistence type="predicted"/>
<keyword evidence="3" id="KW-1185">Reference proteome</keyword>
<dbReference type="PROSITE" id="PS51819">
    <property type="entry name" value="VOC"/>
    <property type="match status" value="1"/>
</dbReference>
<dbReference type="SUPFAM" id="SSF54593">
    <property type="entry name" value="Glyoxalase/Bleomycin resistance protein/Dihydroxybiphenyl dioxygenase"/>
    <property type="match status" value="1"/>
</dbReference>
<dbReference type="InterPro" id="IPR037523">
    <property type="entry name" value="VOC_core"/>
</dbReference>
<feature type="domain" description="VOC" evidence="1">
    <location>
        <begin position="4"/>
        <end position="124"/>
    </location>
</feature>
<dbReference type="Pfam" id="PF00903">
    <property type="entry name" value="Glyoxalase"/>
    <property type="match status" value="1"/>
</dbReference>
<gene>
    <name evidence="2" type="ORF">EAH86_06755</name>
</gene>
<dbReference type="PANTHER" id="PTHR36503:SF1">
    <property type="entry name" value="BLR2520 PROTEIN"/>
    <property type="match status" value="1"/>
</dbReference>
<dbReference type="AlphaFoldDB" id="A0A502CYX2"/>
<dbReference type="EMBL" id="RCZM01000002">
    <property type="protein sequence ID" value="TPG18098.1"/>
    <property type="molecule type" value="Genomic_DNA"/>
</dbReference>
<dbReference type="InterPro" id="IPR004360">
    <property type="entry name" value="Glyas_Fos-R_dOase_dom"/>
</dbReference>
<dbReference type="InterPro" id="IPR029068">
    <property type="entry name" value="Glyas_Bleomycin-R_OHBP_Dase"/>
</dbReference>
<name>A0A502CYX2_9MICO</name>
<dbReference type="PANTHER" id="PTHR36503">
    <property type="entry name" value="BLR2520 PROTEIN"/>
    <property type="match status" value="1"/>
</dbReference>